<dbReference type="InterPro" id="IPR007259">
    <property type="entry name" value="GCP"/>
</dbReference>
<dbReference type="Pfam" id="PF17681">
    <property type="entry name" value="GCP_N_terminal"/>
    <property type="match status" value="1"/>
</dbReference>
<proteinExistence type="inferred from homology"/>
<name>A0A6A6ET53_9PEZI</name>
<dbReference type="GO" id="GO:0051321">
    <property type="term" value="P:meiotic cell cycle"/>
    <property type="evidence" value="ECO:0007669"/>
    <property type="project" value="TreeGrafter"/>
</dbReference>
<dbReference type="PANTHER" id="PTHR19302">
    <property type="entry name" value="GAMMA TUBULIN COMPLEX PROTEIN"/>
    <property type="match status" value="1"/>
</dbReference>
<dbReference type="Proteomes" id="UP000800200">
    <property type="component" value="Unassembled WGS sequence"/>
</dbReference>
<evidence type="ECO:0000313" key="9">
    <source>
        <dbReference type="Proteomes" id="UP000800200"/>
    </source>
</evidence>
<dbReference type="GO" id="GO:0000278">
    <property type="term" value="P:mitotic cell cycle"/>
    <property type="evidence" value="ECO:0007669"/>
    <property type="project" value="TreeGrafter"/>
</dbReference>
<organism evidence="8 9">
    <name type="scientific">Zopfia rhizophila CBS 207.26</name>
    <dbReference type="NCBI Taxonomy" id="1314779"/>
    <lineage>
        <taxon>Eukaryota</taxon>
        <taxon>Fungi</taxon>
        <taxon>Dikarya</taxon>
        <taxon>Ascomycota</taxon>
        <taxon>Pezizomycotina</taxon>
        <taxon>Dothideomycetes</taxon>
        <taxon>Dothideomycetes incertae sedis</taxon>
        <taxon>Zopfiaceae</taxon>
        <taxon>Zopfia</taxon>
    </lineage>
</organism>
<dbReference type="EMBL" id="ML994614">
    <property type="protein sequence ID" value="KAF2193076.1"/>
    <property type="molecule type" value="Genomic_DNA"/>
</dbReference>
<dbReference type="InterPro" id="IPR040457">
    <property type="entry name" value="GCP_C"/>
</dbReference>
<evidence type="ECO:0000256" key="2">
    <source>
        <dbReference type="ARBA" id="ARBA00022490"/>
    </source>
</evidence>
<keyword evidence="9" id="KW-1185">Reference proteome</keyword>
<evidence type="ECO:0000256" key="3">
    <source>
        <dbReference type="ARBA" id="ARBA00022701"/>
    </source>
</evidence>
<reference evidence="8" key="1">
    <citation type="journal article" date="2020" name="Stud. Mycol.">
        <title>101 Dothideomycetes genomes: a test case for predicting lifestyles and emergence of pathogens.</title>
        <authorList>
            <person name="Haridas S."/>
            <person name="Albert R."/>
            <person name="Binder M."/>
            <person name="Bloem J."/>
            <person name="Labutti K."/>
            <person name="Salamov A."/>
            <person name="Andreopoulos B."/>
            <person name="Baker S."/>
            <person name="Barry K."/>
            <person name="Bills G."/>
            <person name="Bluhm B."/>
            <person name="Cannon C."/>
            <person name="Castanera R."/>
            <person name="Culley D."/>
            <person name="Daum C."/>
            <person name="Ezra D."/>
            <person name="Gonzalez J."/>
            <person name="Henrissat B."/>
            <person name="Kuo A."/>
            <person name="Liang C."/>
            <person name="Lipzen A."/>
            <person name="Lutzoni F."/>
            <person name="Magnuson J."/>
            <person name="Mondo S."/>
            <person name="Nolan M."/>
            <person name="Ohm R."/>
            <person name="Pangilinan J."/>
            <person name="Park H.-J."/>
            <person name="Ramirez L."/>
            <person name="Alfaro M."/>
            <person name="Sun H."/>
            <person name="Tritt A."/>
            <person name="Yoshinaga Y."/>
            <person name="Zwiers L.-H."/>
            <person name="Turgeon B."/>
            <person name="Goodwin S."/>
            <person name="Spatafora J."/>
            <person name="Crous P."/>
            <person name="Grigoriev I."/>
        </authorList>
    </citation>
    <scope>NUCLEOTIDE SEQUENCE</scope>
    <source>
        <strain evidence="8">CBS 207.26</strain>
    </source>
</reference>
<sequence length="927" mass="105555">MDDDDFIHNVFTTDHLWKPSSFFEDSSAYESSLFAPLQLDVPSTKLDNPYAPKQTLDRELQLPDLETFEFGSLPELESLDQSSFSVDTEPPDPEDEVWQIALELGPANKDAVFFTWEAFEDPDQFERHSPYISESGAKAFDEALHVQSKKDGKTDTGRVLKENILLDSLLNLGLGRSSILFSFDPKLRTFIPAIPNGRPSGLSVPSAQSLTKHFILTGNTFLYLRSFVERTFASASSIPARVVLATSVSAIISTFEDYLGQHARNVKSLLQLERLFTKPQEILFHVTRVVDAVKVAKTNELFSSILHQRVLEVEEGDEYLRQLSILMLRRVSQPSIELVSEWIGIQQERETVPFQERNSFVVIEDNPDNQGPPEYTYNADMMPQFISTEHGKMIFETGNSLRFLKTHHPHHPLVCSEKFGIQPPELEWEFTWHDIEIISEKARVYEDHLRTAIREFGGNSHQQHQICDSSPAVADSADVPSVEFEKYIEESGQLFDQFPKQILDSIPDELQLFTEQILSVESNSELNERTTFSPPLSLTSVLSFGPLLTAQAKLVNSTVLRLFFGSHQLRMHLSLQRQYHLLGDSVFSSHLASVLFDPELETAERRKGTMRSGVHMGLQLGSRSTWPPASSELRLALMGVLSESYYSSALYHSTITKGHAPDQVSEFSRSKKRDRDELPGQLNFAVRQLSEAEMEKVMDPNSLYALDFLRLQYVPPTPLNLVITSTALEKYDYIFKFLLRLLRMLFVVSHLPREYSDIDSKHFRMEAHHFITTISSYIFQTGIGEHWDAFESFIDTIETRLKQEDADGELGTRVKEGLESLKASHEQCLDSIMFSLLLRRRQKKVMALLEEIFDHILLFAKMQNEDMKLEENIKDLYAKLKGKIKVFISVCRGLTGKKGYGKGKGTGEENTTERLLVLLEMNGYYAG</sequence>
<dbReference type="GO" id="GO:0051225">
    <property type="term" value="P:spindle assembly"/>
    <property type="evidence" value="ECO:0007669"/>
    <property type="project" value="TreeGrafter"/>
</dbReference>
<comment type="subcellular location">
    <subcellularLocation>
        <location evidence="5">Cytoplasm</location>
        <location evidence="5">Cytoskeleton</location>
        <location evidence="5">Microtubule organizing center</location>
    </subcellularLocation>
</comment>
<dbReference type="AlphaFoldDB" id="A0A6A6ET53"/>
<gene>
    <name evidence="8" type="ORF">K469DRAFT_652879</name>
</gene>
<dbReference type="GO" id="GO:0043015">
    <property type="term" value="F:gamma-tubulin binding"/>
    <property type="evidence" value="ECO:0007669"/>
    <property type="project" value="InterPro"/>
</dbReference>
<dbReference type="GO" id="GO:0000930">
    <property type="term" value="C:gamma-tubulin complex"/>
    <property type="evidence" value="ECO:0007669"/>
    <property type="project" value="TreeGrafter"/>
</dbReference>
<keyword evidence="4 5" id="KW-0206">Cytoskeleton</keyword>
<dbReference type="GO" id="GO:0005816">
    <property type="term" value="C:spindle pole body"/>
    <property type="evidence" value="ECO:0007669"/>
    <property type="project" value="UniProtKB-ARBA"/>
</dbReference>
<comment type="similarity">
    <text evidence="1 5">Belongs to the TUBGCP family.</text>
</comment>
<protein>
    <recommendedName>
        <fullName evidence="5">Spindle pole body component</fullName>
    </recommendedName>
</protein>
<evidence type="ECO:0000256" key="4">
    <source>
        <dbReference type="ARBA" id="ARBA00023212"/>
    </source>
</evidence>
<evidence type="ECO:0000259" key="6">
    <source>
        <dbReference type="Pfam" id="PF04130"/>
    </source>
</evidence>
<dbReference type="GO" id="GO:0051011">
    <property type="term" value="F:microtubule minus-end binding"/>
    <property type="evidence" value="ECO:0007669"/>
    <property type="project" value="TreeGrafter"/>
</dbReference>
<dbReference type="InterPro" id="IPR041470">
    <property type="entry name" value="GCP_N"/>
</dbReference>
<dbReference type="Gene3D" id="1.20.120.1900">
    <property type="entry name" value="Gamma-tubulin complex, C-terminal domain"/>
    <property type="match status" value="1"/>
</dbReference>
<evidence type="ECO:0000256" key="1">
    <source>
        <dbReference type="ARBA" id="ARBA00010337"/>
    </source>
</evidence>
<dbReference type="Pfam" id="PF04130">
    <property type="entry name" value="GCP_C_terminal"/>
    <property type="match status" value="1"/>
</dbReference>
<feature type="domain" description="Gamma tubulin complex component C-terminal" evidence="6">
    <location>
        <begin position="569"/>
        <end position="925"/>
    </location>
</feature>
<accession>A0A6A6ET53</accession>
<dbReference type="GO" id="GO:0031122">
    <property type="term" value="P:cytoplasmic microtubule organization"/>
    <property type="evidence" value="ECO:0007669"/>
    <property type="project" value="TreeGrafter"/>
</dbReference>
<evidence type="ECO:0000256" key="5">
    <source>
        <dbReference type="RuleBase" id="RU363050"/>
    </source>
</evidence>
<keyword evidence="2 5" id="KW-0963">Cytoplasm</keyword>
<dbReference type="InterPro" id="IPR042241">
    <property type="entry name" value="GCP_C_sf"/>
</dbReference>
<dbReference type="GO" id="GO:0007020">
    <property type="term" value="P:microtubule nucleation"/>
    <property type="evidence" value="ECO:0007669"/>
    <property type="project" value="InterPro"/>
</dbReference>
<dbReference type="GO" id="GO:0000922">
    <property type="term" value="C:spindle pole"/>
    <property type="evidence" value="ECO:0007669"/>
    <property type="project" value="InterPro"/>
</dbReference>
<evidence type="ECO:0000313" key="8">
    <source>
        <dbReference type="EMBL" id="KAF2193076.1"/>
    </source>
</evidence>
<keyword evidence="3 5" id="KW-0493">Microtubule</keyword>
<feature type="domain" description="Gamma tubulin complex component protein N-terminal" evidence="7">
    <location>
        <begin position="166"/>
        <end position="486"/>
    </location>
</feature>
<dbReference type="OrthoDB" id="775571at2759"/>
<dbReference type="GO" id="GO:0005874">
    <property type="term" value="C:microtubule"/>
    <property type="evidence" value="ECO:0007669"/>
    <property type="project" value="UniProtKB-KW"/>
</dbReference>
<dbReference type="FunFam" id="1.20.120.1900:FF:000013">
    <property type="entry name" value="Spindle pole body component"/>
    <property type="match status" value="1"/>
</dbReference>
<dbReference type="PANTHER" id="PTHR19302:SF70">
    <property type="entry name" value="GAMMA-TUBULIN COMPLEX COMPONENT 6"/>
    <property type="match status" value="1"/>
</dbReference>
<evidence type="ECO:0000259" key="7">
    <source>
        <dbReference type="Pfam" id="PF17681"/>
    </source>
</evidence>